<evidence type="ECO:0000313" key="3">
    <source>
        <dbReference type="EMBL" id="KAK1324422.1"/>
    </source>
</evidence>
<keyword evidence="1" id="KW-0677">Repeat</keyword>
<feature type="repeat" description="PPR" evidence="2">
    <location>
        <begin position="5"/>
        <end position="39"/>
    </location>
</feature>
<dbReference type="AlphaFoldDB" id="A0AAV9FG73"/>
<keyword evidence="4" id="KW-1185">Reference proteome</keyword>
<dbReference type="Proteomes" id="UP001180020">
    <property type="component" value="Unassembled WGS sequence"/>
</dbReference>
<evidence type="ECO:0000256" key="2">
    <source>
        <dbReference type="PROSITE-ProRule" id="PRU00708"/>
    </source>
</evidence>
<dbReference type="InterPro" id="IPR002885">
    <property type="entry name" value="PPR_rpt"/>
</dbReference>
<dbReference type="PANTHER" id="PTHR47926">
    <property type="entry name" value="PENTATRICOPEPTIDE REPEAT-CONTAINING PROTEIN"/>
    <property type="match status" value="1"/>
</dbReference>
<dbReference type="GO" id="GO:0009451">
    <property type="term" value="P:RNA modification"/>
    <property type="evidence" value="ECO:0007669"/>
    <property type="project" value="InterPro"/>
</dbReference>
<dbReference type="InterPro" id="IPR046960">
    <property type="entry name" value="PPR_At4g14850-like_plant"/>
</dbReference>
<sequence>MPERDLTSWNTMISDMSNNGDPLLSLVFLNQMVGFGVRSDRATILSVLPACADMASLKHGKEIHGYVIRCGLEFDGFVRNSLIEMYSRCRFMTGARHLFEKMVVRDKPPSEVPSLDVVKADVELASSFCSNTTPQTIKLKNTHAVSSCLTLLYSINLCSITTTEGLGSQRDGFHSIQFTKDFRDSMPLNVNSAHPAYACLFFQLSSMLQNPKGLTHLVVFPRSRHLRLRSLLRGIYVDALDIDPFYMLVKASLQTLIWRI</sequence>
<organism evidence="3 4">
    <name type="scientific">Acorus calamus</name>
    <name type="common">Sweet flag</name>
    <dbReference type="NCBI Taxonomy" id="4465"/>
    <lineage>
        <taxon>Eukaryota</taxon>
        <taxon>Viridiplantae</taxon>
        <taxon>Streptophyta</taxon>
        <taxon>Embryophyta</taxon>
        <taxon>Tracheophyta</taxon>
        <taxon>Spermatophyta</taxon>
        <taxon>Magnoliopsida</taxon>
        <taxon>Liliopsida</taxon>
        <taxon>Acoraceae</taxon>
        <taxon>Acorus</taxon>
    </lineage>
</organism>
<dbReference type="EMBL" id="JAUJYO010000001">
    <property type="protein sequence ID" value="KAK1324422.1"/>
    <property type="molecule type" value="Genomic_DNA"/>
</dbReference>
<name>A0AAV9FG73_ACOCL</name>
<dbReference type="GO" id="GO:0003723">
    <property type="term" value="F:RNA binding"/>
    <property type="evidence" value="ECO:0007669"/>
    <property type="project" value="InterPro"/>
</dbReference>
<evidence type="ECO:0000256" key="1">
    <source>
        <dbReference type="ARBA" id="ARBA00022737"/>
    </source>
</evidence>
<dbReference type="InterPro" id="IPR011990">
    <property type="entry name" value="TPR-like_helical_dom_sf"/>
</dbReference>
<accession>A0AAV9FG73</accession>
<protein>
    <submittedName>
        <fullName evidence="3">Pentatricopeptide repeat-containing protein</fullName>
    </submittedName>
</protein>
<dbReference type="PROSITE" id="PS51375">
    <property type="entry name" value="PPR"/>
    <property type="match status" value="2"/>
</dbReference>
<proteinExistence type="predicted"/>
<reference evidence="3" key="2">
    <citation type="submission" date="2023-06" db="EMBL/GenBank/DDBJ databases">
        <authorList>
            <person name="Ma L."/>
            <person name="Liu K.-W."/>
            <person name="Li Z."/>
            <person name="Hsiao Y.-Y."/>
            <person name="Qi Y."/>
            <person name="Fu T."/>
            <person name="Tang G."/>
            <person name="Zhang D."/>
            <person name="Sun W.-H."/>
            <person name="Liu D.-K."/>
            <person name="Li Y."/>
            <person name="Chen G.-Z."/>
            <person name="Liu X.-D."/>
            <person name="Liao X.-Y."/>
            <person name="Jiang Y.-T."/>
            <person name="Yu X."/>
            <person name="Hao Y."/>
            <person name="Huang J."/>
            <person name="Zhao X.-W."/>
            <person name="Ke S."/>
            <person name="Chen Y.-Y."/>
            <person name="Wu W.-L."/>
            <person name="Hsu J.-L."/>
            <person name="Lin Y.-F."/>
            <person name="Huang M.-D."/>
            <person name="Li C.-Y."/>
            <person name="Huang L."/>
            <person name="Wang Z.-W."/>
            <person name="Zhao X."/>
            <person name="Zhong W.-Y."/>
            <person name="Peng D.-H."/>
            <person name="Ahmad S."/>
            <person name="Lan S."/>
            <person name="Zhang J.-S."/>
            <person name="Tsai W.-C."/>
            <person name="Van De Peer Y."/>
            <person name="Liu Z.-J."/>
        </authorList>
    </citation>
    <scope>NUCLEOTIDE SEQUENCE</scope>
    <source>
        <strain evidence="3">CP</strain>
        <tissue evidence="3">Leaves</tissue>
    </source>
</reference>
<gene>
    <name evidence="3" type="primary">PCMP-E31</name>
    <name evidence="3" type="ORF">QJS10_CPA01g01032</name>
</gene>
<reference evidence="3" key="1">
    <citation type="journal article" date="2023" name="Nat. Commun.">
        <title>Diploid and tetraploid genomes of Acorus and the evolution of monocots.</title>
        <authorList>
            <person name="Ma L."/>
            <person name="Liu K.W."/>
            <person name="Li Z."/>
            <person name="Hsiao Y.Y."/>
            <person name="Qi Y."/>
            <person name="Fu T."/>
            <person name="Tang G.D."/>
            <person name="Zhang D."/>
            <person name="Sun W.H."/>
            <person name="Liu D.K."/>
            <person name="Li Y."/>
            <person name="Chen G.Z."/>
            <person name="Liu X.D."/>
            <person name="Liao X.Y."/>
            <person name="Jiang Y.T."/>
            <person name="Yu X."/>
            <person name="Hao Y."/>
            <person name="Huang J."/>
            <person name="Zhao X.W."/>
            <person name="Ke S."/>
            <person name="Chen Y.Y."/>
            <person name="Wu W.L."/>
            <person name="Hsu J.L."/>
            <person name="Lin Y.F."/>
            <person name="Huang M.D."/>
            <person name="Li C.Y."/>
            <person name="Huang L."/>
            <person name="Wang Z.W."/>
            <person name="Zhao X."/>
            <person name="Zhong W.Y."/>
            <person name="Peng D.H."/>
            <person name="Ahmad S."/>
            <person name="Lan S."/>
            <person name="Zhang J.S."/>
            <person name="Tsai W.C."/>
            <person name="Van de Peer Y."/>
            <person name="Liu Z.J."/>
        </authorList>
    </citation>
    <scope>NUCLEOTIDE SEQUENCE</scope>
    <source>
        <strain evidence="3">CP</strain>
    </source>
</reference>
<evidence type="ECO:0000313" key="4">
    <source>
        <dbReference type="Proteomes" id="UP001180020"/>
    </source>
</evidence>
<feature type="repeat" description="PPR" evidence="2">
    <location>
        <begin position="75"/>
        <end position="109"/>
    </location>
</feature>
<dbReference type="Gene3D" id="1.25.40.10">
    <property type="entry name" value="Tetratricopeptide repeat domain"/>
    <property type="match status" value="1"/>
</dbReference>
<comment type="caution">
    <text evidence="3">The sequence shown here is derived from an EMBL/GenBank/DDBJ whole genome shotgun (WGS) entry which is preliminary data.</text>
</comment>
<dbReference type="Pfam" id="PF01535">
    <property type="entry name" value="PPR"/>
    <property type="match status" value="2"/>
</dbReference>